<gene>
    <name evidence="1" type="ORF">MRB53_024648</name>
</gene>
<keyword evidence="2" id="KW-1185">Reference proteome</keyword>
<evidence type="ECO:0000313" key="2">
    <source>
        <dbReference type="Proteomes" id="UP001234297"/>
    </source>
</evidence>
<dbReference type="Proteomes" id="UP001234297">
    <property type="component" value="Chromosome 7"/>
</dbReference>
<sequence>MEGFGGVDRMERNPDIRDGDELGNGSSVHPHFDASQYAFFGNDGLEVELGGLEEDDVALVGFENDEYHQFSLFSDREEGEGFGSLSDVDDLTGTFSKLKTFGSEPRIFENIGHRGSFSRESSSAADWSPEEDFSNWLDQQILDTENGQEGKRWCSQPHPSPRLAESSKSLYRTSSYPQQQQQLPPEEEHASSEPILAPKSSFTSYPPPGGHSQASPNHSHYRNDPALTGLQSQMPLSPPNLSTYSVPQIHLPGLPHGLHYAGNMPQFNPMSIPTKSHPQNPWMNQSGLLSGDHSSILSNFSQQQPHPNGLMPSQFFAHQQHRLHQVQPTVSHLSAMQTQLFNQHPSPPHQMNKFEGMLPVADPRDRRPMPSLRGRPSLRFSQQVSDTSNQKSDSGWPRFQSKYMSAEEIESILRMQHAATHSNNPYIDDYYHQACLAKRSSGSRLKHPFYPTCLRDLTSRTRATNEPHAYLQVEALGRIPFSSIRRPRPLLEVDTPSAFGDNNFETKASEKPLEQEPMLAARIAIEDGLCLLLDVDDIDRFLQLCQPLDGGLQLRRRRQVLLEGLAASLHLVDPLSPGNGSHSVGLAPNDDLIFLRLVSLPKGRKLLSRYLHLLFPGSELTRIVCMAIFRHLRFLFGRLPSDSSAAETTKSLARTVSSCMQGMDLGALSACLAAVVCSPEHPPLRPLGSSASDGASIVLKSVLERATELLTDPHVAGSYSISIRALWQAQNAAVIGLEAARAISKEMPVELLRASLPHTNENQRKLLLDFAQSSENGVLQVHRGKRDLRCAFYVYYYDGTSTEMVTEETKDPVQTPNSIFLLSPFPLGLSSEGEFVLGQWILEVALRRARN</sequence>
<organism evidence="1 2">
    <name type="scientific">Persea americana</name>
    <name type="common">Avocado</name>
    <dbReference type="NCBI Taxonomy" id="3435"/>
    <lineage>
        <taxon>Eukaryota</taxon>
        <taxon>Viridiplantae</taxon>
        <taxon>Streptophyta</taxon>
        <taxon>Embryophyta</taxon>
        <taxon>Tracheophyta</taxon>
        <taxon>Spermatophyta</taxon>
        <taxon>Magnoliopsida</taxon>
        <taxon>Magnoliidae</taxon>
        <taxon>Laurales</taxon>
        <taxon>Lauraceae</taxon>
        <taxon>Persea</taxon>
    </lineage>
</organism>
<dbReference type="EMBL" id="CM056815">
    <property type="protein sequence ID" value="KAJ8631325.1"/>
    <property type="molecule type" value="Genomic_DNA"/>
</dbReference>
<proteinExistence type="predicted"/>
<comment type="caution">
    <text evidence="1">The sequence shown here is derived from an EMBL/GenBank/DDBJ whole genome shotgun (WGS) entry which is preliminary data.</text>
</comment>
<accession>A0ACC2LDI4</accession>
<name>A0ACC2LDI4_PERAE</name>
<reference evidence="1 2" key="1">
    <citation type="journal article" date="2022" name="Hortic Res">
        <title>A haplotype resolved chromosomal level avocado genome allows analysis of novel avocado genes.</title>
        <authorList>
            <person name="Nath O."/>
            <person name="Fletcher S.J."/>
            <person name="Hayward A."/>
            <person name="Shaw L.M."/>
            <person name="Masouleh A.K."/>
            <person name="Furtado A."/>
            <person name="Henry R.J."/>
            <person name="Mitter N."/>
        </authorList>
    </citation>
    <scope>NUCLEOTIDE SEQUENCE [LARGE SCALE GENOMIC DNA]</scope>
    <source>
        <strain evidence="2">cv. Hass</strain>
    </source>
</reference>
<evidence type="ECO:0000313" key="1">
    <source>
        <dbReference type="EMBL" id="KAJ8631325.1"/>
    </source>
</evidence>
<protein>
    <submittedName>
        <fullName evidence="1">Uncharacterized protein</fullName>
    </submittedName>
</protein>